<keyword evidence="1" id="KW-0812">Transmembrane</keyword>
<sequence>MRMRQRTTREVLRDKGGLSTSIIETLGGISLKMIGTVMVGGLLVGLLGFWAMSTASASASSGFQASNLGFEKAVSSSDVVVGISGNRVGLLKDVTGDKCEVQTWQPGSNTGKVTLRVDTTTVAGVCTSSTPLIAAGKGSTTSEPLFDITQPVLTYTNLGGRQILFNDVGVATLASGTKPADVRSIDWDDTRPYQVELKLQSADKDTAKTTKKATLSAFTNVDNVTQATDDLRYVPSPSDDPIPGPLRIRDVSRSTTTGEVIGGVREGVSVTFTGAVCPTGPTKVNISYTQQSPTTAPARNTVVNAVLTGADTTVQFDGVANGSSGAIDAVATCVTDGIAERANTLYTQPIPATQLTVVQNPEENKHDLAWTAVSSLPTSFAVSWLFGAEDRGVIATTSDLTAQSTNSSGYNYGTTSTYTVVASVGEVTGPPASATISTAVPAPVATKITPASTGASWTVVTCPFGTKAEYASRYHQQVGTDTSVNWGAKSAWSTTRTLTGVTTPGYGRTTVEVDTRCLAHYSGVGSTTATSSAEFYQPEAVALTVDRSTAIGTVFKGGREGAQVSYTGGRCYNGTSSNVEVAWQPSMPTGQKKVTDIRALVLTASAQTADLGGVANGADGSMSVKATCSNVTSGSATKASAYTQPLPKPEPVVDQPSSIGQRVSWLAVSSLFTTYNVQWTSTNGLTGVEGGSDTTSLSYIARPVAGSVYGHTATYVVTPTVGNNTSEGSNSAFTPWPATSPATSLSWTANGVSAGTFNWTNGAACPAGTTKHSSSMLNLKWNTAAVGVWAEYKVSAFALNKTTDPSGTVNLQGYPFQYKVSSKCVSAWSESQFVDTQSPTFYNTWTTPAAPVYNAYTGWKKVEQPAGSIYDICRNHGTSSCSVSAYGNSIQLQYKTFCPTGSSLGSNNVHARSWAGSHFDLPMNSWDGWETGRVNQHVYYQAQYACKTPWGNQSPLSPATAEYAVLVRGW</sequence>
<dbReference type="AlphaFoldDB" id="A0A3N2BLG9"/>
<evidence type="ECO:0000313" key="2">
    <source>
        <dbReference type="EMBL" id="ROR76117.1"/>
    </source>
</evidence>
<keyword evidence="1" id="KW-0472">Membrane</keyword>
<evidence type="ECO:0000313" key="3">
    <source>
        <dbReference type="Proteomes" id="UP000266915"/>
    </source>
</evidence>
<name>A0A3N2BLG9_9MICO</name>
<dbReference type="Proteomes" id="UP000266915">
    <property type="component" value="Unassembled WGS sequence"/>
</dbReference>
<protein>
    <submittedName>
        <fullName evidence="2">Uncharacterized protein</fullName>
    </submittedName>
</protein>
<evidence type="ECO:0000256" key="1">
    <source>
        <dbReference type="SAM" id="Phobius"/>
    </source>
</evidence>
<comment type="caution">
    <text evidence="2">The sequence shown here is derived from an EMBL/GenBank/DDBJ whole genome shotgun (WGS) entry which is preliminary data.</text>
</comment>
<accession>A0A3N2BLG9</accession>
<proteinExistence type="predicted"/>
<keyword evidence="1" id="KW-1133">Transmembrane helix</keyword>
<dbReference type="EMBL" id="RKHL01000002">
    <property type="protein sequence ID" value="ROR76117.1"/>
    <property type="molecule type" value="Genomic_DNA"/>
</dbReference>
<reference evidence="2 3" key="1">
    <citation type="submission" date="2018-11" db="EMBL/GenBank/DDBJ databases">
        <title>Sequencing the genomes of 1000 actinobacteria strains.</title>
        <authorList>
            <person name="Klenk H.-P."/>
        </authorList>
    </citation>
    <scope>NUCLEOTIDE SEQUENCE [LARGE SCALE GENOMIC DNA]</scope>
    <source>
        <strain evidence="2 3">DSM 14012</strain>
    </source>
</reference>
<feature type="transmembrane region" description="Helical" evidence="1">
    <location>
        <begin position="33"/>
        <end position="52"/>
    </location>
</feature>
<organism evidence="2 3">
    <name type="scientific">Plantibacter flavus</name>
    <dbReference type="NCBI Taxonomy" id="150123"/>
    <lineage>
        <taxon>Bacteria</taxon>
        <taxon>Bacillati</taxon>
        <taxon>Actinomycetota</taxon>
        <taxon>Actinomycetes</taxon>
        <taxon>Micrococcales</taxon>
        <taxon>Microbacteriaceae</taxon>
        <taxon>Plantibacter</taxon>
    </lineage>
</organism>
<keyword evidence="3" id="KW-1185">Reference proteome</keyword>
<gene>
    <name evidence="2" type="ORF">EDD42_4070</name>
</gene>